<dbReference type="AlphaFoldDB" id="A0A834MAG1"/>
<reference evidence="1" key="1">
    <citation type="submission" date="2020-08" db="EMBL/GenBank/DDBJ databases">
        <title>Genome sequencing and assembly of the red palm weevil Rhynchophorus ferrugineus.</title>
        <authorList>
            <person name="Dias G.B."/>
            <person name="Bergman C.M."/>
            <person name="Manee M."/>
        </authorList>
    </citation>
    <scope>NUCLEOTIDE SEQUENCE</scope>
    <source>
        <strain evidence="1">AA-2017</strain>
        <tissue evidence="1">Whole larva</tissue>
    </source>
</reference>
<protein>
    <submittedName>
        <fullName evidence="1">Uncharacterized protein</fullName>
    </submittedName>
</protein>
<proteinExistence type="predicted"/>
<organism evidence="1 2">
    <name type="scientific">Rhynchophorus ferrugineus</name>
    <name type="common">Red palm weevil</name>
    <name type="synonym">Curculio ferrugineus</name>
    <dbReference type="NCBI Taxonomy" id="354439"/>
    <lineage>
        <taxon>Eukaryota</taxon>
        <taxon>Metazoa</taxon>
        <taxon>Ecdysozoa</taxon>
        <taxon>Arthropoda</taxon>
        <taxon>Hexapoda</taxon>
        <taxon>Insecta</taxon>
        <taxon>Pterygota</taxon>
        <taxon>Neoptera</taxon>
        <taxon>Endopterygota</taxon>
        <taxon>Coleoptera</taxon>
        <taxon>Polyphaga</taxon>
        <taxon>Cucujiformia</taxon>
        <taxon>Curculionidae</taxon>
        <taxon>Dryophthorinae</taxon>
        <taxon>Rhynchophorus</taxon>
    </lineage>
</organism>
<accession>A0A834MAG1</accession>
<keyword evidence="2" id="KW-1185">Reference proteome</keyword>
<dbReference type="Proteomes" id="UP000625711">
    <property type="component" value="Unassembled WGS sequence"/>
</dbReference>
<comment type="caution">
    <text evidence="1">The sequence shown here is derived from an EMBL/GenBank/DDBJ whole genome shotgun (WGS) entry which is preliminary data.</text>
</comment>
<evidence type="ECO:0000313" key="2">
    <source>
        <dbReference type="Proteomes" id="UP000625711"/>
    </source>
</evidence>
<gene>
    <name evidence="1" type="ORF">GWI33_012967</name>
</gene>
<sequence>MKNDNNRPHLRAFIPKLSPTNTQNVKLRRAICGLGGIFGFNSSRGSISGRWSARERRTCVVSSSLSQLYWRRRWIAADQEWSSLFFLDCFKARTSNGETVLVTSTEP</sequence>
<evidence type="ECO:0000313" key="1">
    <source>
        <dbReference type="EMBL" id="KAF7274381.1"/>
    </source>
</evidence>
<dbReference type="EMBL" id="JAACXV010012864">
    <property type="protein sequence ID" value="KAF7274381.1"/>
    <property type="molecule type" value="Genomic_DNA"/>
</dbReference>
<name>A0A834MAG1_RHYFE</name>